<evidence type="ECO:0000313" key="2">
    <source>
        <dbReference type="Proteomes" id="UP000235965"/>
    </source>
</evidence>
<gene>
    <name evidence="1" type="ORF">B7P43_G16821</name>
</gene>
<organism evidence="1 2">
    <name type="scientific">Cryptotermes secundus</name>
    <dbReference type="NCBI Taxonomy" id="105785"/>
    <lineage>
        <taxon>Eukaryota</taxon>
        <taxon>Metazoa</taxon>
        <taxon>Ecdysozoa</taxon>
        <taxon>Arthropoda</taxon>
        <taxon>Hexapoda</taxon>
        <taxon>Insecta</taxon>
        <taxon>Pterygota</taxon>
        <taxon>Neoptera</taxon>
        <taxon>Polyneoptera</taxon>
        <taxon>Dictyoptera</taxon>
        <taxon>Blattodea</taxon>
        <taxon>Blattoidea</taxon>
        <taxon>Termitoidae</taxon>
        <taxon>Kalotermitidae</taxon>
        <taxon>Cryptotermitinae</taxon>
        <taxon>Cryptotermes</taxon>
    </lineage>
</organism>
<keyword evidence="2" id="KW-1185">Reference proteome</keyword>
<dbReference type="STRING" id="105785.A0A2J7R0A1"/>
<dbReference type="AlphaFoldDB" id="A0A2J7R0A1"/>
<reference evidence="1 2" key="1">
    <citation type="submission" date="2017-12" db="EMBL/GenBank/DDBJ databases">
        <title>Hemimetabolous genomes reveal molecular basis of termite eusociality.</title>
        <authorList>
            <person name="Harrison M.C."/>
            <person name="Jongepier E."/>
            <person name="Robertson H.M."/>
            <person name="Arning N."/>
            <person name="Bitard-Feildel T."/>
            <person name="Chao H."/>
            <person name="Childers C.P."/>
            <person name="Dinh H."/>
            <person name="Doddapaneni H."/>
            <person name="Dugan S."/>
            <person name="Gowin J."/>
            <person name="Greiner C."/>
            <person name="Han Y."/>
            <person name="Hu H."/>
            <person name="Hughes D.S.T."/>
            <person name="Huylmans A.-K."/>
            <person name="Kemena C."/>
            <person name="Kremer L.P.M."/>
            <person name="Lee S.L."/>
            <person name="Lopez-Ezquerra A."/>
            <person name="Mallet L."/>
            <person name="Monroy-Kuhn J.M."/>
            <person name="Moser A."/>
            <person name="Murali S.C."/>
            <person name="Muzny D.M."/>
            <person name="Otani S."/>
            <person name="Piulachs M.-D."/>
            <person name="Poelchau M."/>
            <person name="Qu J."/>
            <person name="Schaub F."/>
            <person name="Wada-Katsumata A."/>
            <person name="Worley K.C."/>
            <person name="Xie Q."/>
            <person name="Ylla G."/>
            <person name="Poulsen M."/>
            <person name="Gibbs R.A."/>
            <person name="Schal C."/>
            <person name="Richards S."/>
            <person name="Belles X."/>
            <person name="Korb J."/>
            <person name="Bornberg-Bauer E."/>
        </authorList>
    </citation>
    <scope>NUCLEOTIDE SEQUENCE [LARGE SCALE GENOMIC DNA]</scope>
    <source>
        <tissue evidence="1">Whole body</tissue>
    </source>
</reference>
<dbReference type="Proteomes" id="UP000235965">
    <property type="component" value="Unassembled WGS sequence"/>
</dbReference>
<evidence type="ECO:0000313" key="1">
    <source>
        <dbReference type="EMBL" id="PNF34269.1"/>
    </source>
</evidence>
<dbReference type="InParanoid" id="A0A2J7R0A1"/>
<proteinExistence type="predicted"/>
<accession>A0A2J7R0A1</accession>
<comment type="caution">
    <text evidence="1">The sequence shown here is derived from an EMBL/GenBank/DDBJ whole genome shotgun (WGS) entry which is preliminary data.</text>
</comment>
<sequence length="103" mass="12321">MDVYGTAVVCAILLRLKEERKRQYWVHPIYSERLLKGKFYTLRIPIKFFSYCRMSVDSFDELLLLLKPHIFYKNPGWRLALPSEERLHCNTDVRERPRQSSSG</sequence>
<name>A0A2J7R0A1_9NEOP</name>
<protein>
    <submittedName>
        <fullName evidence="1">Uncharacterized protein</fullName>
    </submittedName>
</protein>
<dbReference type="EMBL" id="NEVH01008268">
    <property type="protein sequence ID" value="PNF34269.1"/>
    <property type="molecule type" value="Genomic_DNA"/>
</dbReference>